<dbReference type="EMBL" id="NAJN01000054">
    <property type="protein sequence ID" value="TKA80568.1"/>
    <property type="molecule type" value="Genomic_DNA"/>
</dbReference>
<gene>
    <name evidence="1" type="ORF">B0A49_00620</name>
</gene>
<evidence type="ECO:0000313" key="1">
    <source>
        <dbReference type="EMBL" id="TKA80568.1"/>
    </source>
</evidence>
<dbReference type="InterPro" id="IPR036291">
    <property type="entry name" value="NAD(P)-bd_dom_sf"/>
</dbReference>
<reference evidence="1 2" key="1">
    <citation type="submission" date="2017-03" db="EMBL/GenBank/DDBJ databases">
        <title>Genomes of endolithic fungi from Antarctica.</title>
        <authorList>
            <person name="Coleine C."/>
            <person name="Masonjones S."/>
            <person name="Stajich J.E."/>
        </authorList>
    </citation>
    <scope>NUCLEOTIDE SEQUENCE [LARGE SCALE GENOMIC DNA]</scope>
    <source>
        <strain evidence="1 2">CCFEE 5187</strain>
    </source>
</reference>
<accession>A0A4U0XXC9</accession>
<dbReference type="Gene3D" id="3.40.50.720">
    <property type="entry name" value="NAD(P)-binding Rossmann-like Domain"/>
    <property type="match status" value="1"/>
</dbReference>
<evidence type="ECO:0000313" key="2">
    <source>
        <dbReference type="Proteomes" id="UP000308768"/>
    </source>
</evidence>
<keyword evidence="2" id="KW-1185">Reference proteome</keyword>
<comment type="caution">
    <text evidence="1">The sequence shown here is derived from an EMBL/GenBank/DDBJ whole genome shotgun (WGS) entry which is preliminary data.</text>
</comment>
<proteinExistence type="predicted"/>
<sequence length="226" mass="23948">MKVILTGSTGFIGAEVLQQCLRSPSITSIIAISRRTLPATLTAGNAKLKVVVLDDFLSYPDAVLHELDGASACIWSLGSARSSDHATFRRMTVDYATAAAKAFSTLPSASTPFRFVFLSGVLAERNQDKSLWFLGDGRRIKGQAENELLHIADEHPDGLQAFVARPAAVLAKEGGWKGALLGLGPSIPVDELAAAMVGVAMTGCEKRILENTELALKGRDALAKGL</sequence>
<dbReference type="STRING" id="331657.A0A4U0XXC9"/>
<dbReference type="PANTHER" id="PTHR14097:SF9">
    <property type="entry name" value="EPIMERASE, PUTATIVE (AFU_ORTHOLOGUE AFUA_8G07320)-RELATED"/>
    <property type="match status" value="1"/>
</dbReference>
<organism evidence="1 2">
    <name type="scientific">Cryomyces minteri</name>
    <dbReference type="NCBI Taxonomy" id="331657"/>
    <lineage>
        <taxon>Eukaryota</taxon>
        <taxon>Fungi</taxon>
        <taxon>Dikarya</taxon>
        <taxon>Ascomycota</taxon>
        <taxon>Pezizomycotina</taxon>
        <taxon>Dothideomycetes</taxon>
        <taxon>Dothideomycetes incertae sedis</taxon>
        <taxon>Cryomyces</taxon>
    </lineage>
</organism>
<dbReference type="AlphaFoldDB" id="A0A4U0XXC9"/>
<name>A0A4U0XXC9_9PEZI</name>
<dbReference type="Proteomes" id="UP000308768">
    <property type="component" value="Unassembled WGS sequence"/>
</dbReference>
<dbReference type="PANTHER" id="PTHR14097">
    <property type="entry name" value="OXIDOREDUCTASE HTATIP2"/>
    <property type="match status" value="1"/>
</dbReference>
<protein>
    <submittedName>
        <fullName evidence="1">Uncharacterized protein</fullName>
    </submittedName>
</protein>
<dbReference type="OrthoDB" id="3535423at2759"/>
<dbReference type="SUPFAM" id="SSF51735">
    <property type="entry name" value="NAD(P)-binding Rossmann-fold domains"/>
    <property type="match status" value="1"/>
</dbReference>